<organism evidence="1 2">
    <name type="scientific">Brassica cretica</name>
    <name type="common">Mustard</name>
    <dbReference type="NCBI Taxonomy" id="69181"/>
    <lineage>
        <taxon>Eukaryota</taxon>
        <taxon>Viridiplantae</taxon>
        <taxon>Streptophyta</taxon>
        <taxon>Embryophyta</taxon>
        <taxon>Tracheophyta</taxon>
        <taxon>Spermatophyta</taxon>
        <taxon>Magnoliopsida</taxon>
        <taxon>eudicotyledons</taxon>
        <taxon>Gunneridae</taxon>
        <taxon>Pentapetalae</taxon>
        <taxon>rosids</taxon>
        <taxon>malvids</taxon>
        <taxon>Brassicales</taxon>
        <taxon>Brassicaceae</taxon>
        <taxon>Brassiceae</taxon>
        <taxon>Brassica</taxon>
    </lineage>
</organism>
<keyword evidence="2" id="KW-1185">Reference proteome</keyword>
<gene>
    <name evidence="1" type="ORF">DY000_02017247</name>
</gene>
<name>A0ABQ7D973_BRACR</name>
<dbReference type="EMBL" id="QGKV02000759">
    <property type="protein sequence ID" value="KAF3567570.1"/>
    <property type="molecule type" value="Genomic_DNA"/>
</dbReference>
<evidence type="ECO:0000313" key="1">
    <source>
        <dbReference type="EMBL" id="KAF3567570.1"/>
    </source>
</evidence>
<accession>A0ABQ7D973</accession>
<sequence length="116" mass="13730">MGDFPLIRSHTYHIIDHDLIRYSDIEASSIRLDSKSSVLRIKVRRRRRRHGIYCSWNPKKRGNQRSTTPPWQIKRRLKKGPLIMKWSILGIRDNVYQIDAHVDCVTCGDGKLIKEY</sequence>
<dbReference type="Proteomes" id="UP000266723">
    <property type="component" value="Unassembled WGS sequence"/>
</dbReference>
<proteinExistence type="predicted"/>
<evidence type="ECO:0000313" key="2">
    <source>
        <dbReference type="Proteomes" id="UP000266723"/>
    </source>
</evidence>
<comment type="caution">
    <text evidence="1">The sequence shown here is derived from an EMBL/GenBank/DDBJ whole genome shotgun (WGS) entry which is preliminary data.</text>
</comment>
<protein>
    <submittedName>
        <fullName evidence="1">Uncharacterized protein</fullName>
    </submittedName>
</protein>
<reference evidence="1 2" key="1">
    <citation type="journal article" date="2020" name="BMC Genomics">
        <title>Intraspecific diversification of the crop wild relative Brassica cretica Lam. using demographic model selection.</title>
        <authorList>
            <person name="Kioukis A."/>
            <person name="Michalopoulou V.A."/>
            <person name="Briers L."/>
            <person name="Pirintsos S."/>
            <person name="Studholme D.J."/>
            <person name="Pavlidis P."/>
            <person name="Sarris P.F."/>
        </authorList>
    </citation>
    <scope>NUCLEOTIDE SEQUENCE [LARGE SCALE GENOMIC DNA]</scope>
    <source>
        <strain evidence="2">cv. PFS-1207/04</strain>
    </source>
</reference>